<keyword evidence="3" id="KW-1185">Reference proteome</keyword>
<gene>
    <name evidence="2" type="ORF">HT578_06430</name>
</gene>
<dbReference type="EMBL" id="CP054856">
    <property type="protein sequence ID" value="QVM83375.1"/>
    <property type="molecule type" value="Genomic_DNA"/>
</dbReference>
<evidence type="ECO:0000256" key="1">
    <source>
        <dbReference type="SAM" id="SignalP"/>
    </source>
</evidence>
<evidence type="ECO:0000313" key="3">
    <source>
        <dbReference type="Proteomes" id="UP000677126"/>
    </source>
</evidence>
<sequence length="222" mass="24026">MPSSLFGKALAAFLLASLPQTGGDEAMSGSTPTTEAPPACTLHVWPSSGLRSSYHGWFHGGLVDGAVDGRKGYRQLPEEPLTAKHQADLLRELPLGDLIAAEGTPYLVTVHEEALPSRIVRQARTPVQADAGDCHAELFVDDIFFQEDIVNGRFIKALFRFRRFDGGAMTRQFGTFTQARLTAFPASAPGEEDAARRDLDATYAATVREFAAALNAPAPKRR</sequence>
<name>A0ABX8E579_9SPHN</name>
<evidence type="ECO:0000313" key="2">
    <source>
        <dbReference type="EMBL" id="QVM83375.1"/>
    </source>
</evidence>
<keyword evidence="1" id="KW-0732">Signal</keyword>
<protein>
    <submittedName>
        <fullName evidence="2">Uncharacterized protein</fullName>
    </submittedName>
</protein>
<proteinExistence type="predicted"/>
<accession>A0ABX8E579</accession>
<feature type="chain" id="PRO_5045737701" evidence="1">
    <location>
        <begin position="23"/>
        <end position="222"/>
    </location>
</feature>
<organism evidence="2 3">
    <name type="scientific">Novosphingobium decolorationis</name>
    <dbReference type="NCBI Taxonomy" id="2698673"/>
    <lineage>
        <taxon>Bacteria</taxon>
        <taxon>Pseudomonadati</taxon>
        <taxon>Pseudomonadota</taxon>
        <taxon>Alphaproteobacteria</taxon>
        <taxon>Sphingomonadales</taxon>
        <taxon>Sphingomonadaceae</taxon>
        <taxon>Novosphingobium</taxon>
    </lineage>
</organism>
<feature type="signal peptide" evidence="1">
    <location>
        <begin position="1"/>
        <end position="22"/>
    </location>
</feature>
<dbReference type="RefSeq" id="WP_213502845.1">
    <property type="nucleotide sequence ID" value="NZ_CP054856.1"/>
</dbReference>
<dbReference type="Proteomes" id="UP000677126">
    <property type="component" value="Chromosome"/>
</dbReference>
<reference evidence="2 3" key="1">
    <citation type="journal article" date="2021" name="Int. J. Syst. Evol. Microbiol.">
        <title>Novosphingobium decolorationis sp. nov., an aniline blue-decolourizing bacterium isolated from East Pacific sediment.</title>
        <authorList>
            <person name="Chen X."/>
            <person name="Dong B."/>
            <person name="Chen T."/>
            <person name="Ren N."/>
            <person name="Wang J."/>
            <person name="Xu Y."/>
            <person name="Yang J."/>
            <person name="Zhu S."/>
            <person name="Chen J."/>
        </authorList>
    </citation>
    <scope>NUCLEOTIDE SEQUENCE [LARGE SCALE GENOMIC DNA]</scope>
    <source>
        <strain evidence="2 3">502str22</strain>
    </source>
</reference>